<reference evidence="3" key="1">
    <citation type="journal article" date="2021" name="Nat. Commun.">
        <title>Genetic determinants of endophytism in the Arabidopsis root mycobiome.</title>
        <authorList>
            <person name="Mesny F."/>
            <person name="Miyauchi S."/>
            <person name="Thiergart T."/>
            <person name="Pickel B."/>
            <person name="Atanasova L."/>
            <person name="Karlsson M."/>
            <person name="Huettel B."/>
            <person name="Barry K.W."/>
            <person name="Haridas S."/>
            <person name="Chen C."/>
            <person name="Bauer D."/>
            <person name="Andreopoulos W."/>
            <person name="Pangilinan J."/>
            <person name="LaButti K."/>
            <person name="Riley R."/>
            <person name="Lipzen A."/>
            <person name="Clum A."/>
            <person name="Drula E."/>
            <person name="Henrissat B."/>
            <person name="Kohler A."/>
            <person name="Grigoriev I.V."/>
            <person name="Martin F.M."/>
            <person name="Hacquard S."/>
        </authorList>
    </citation>
    <scope>NUCLEOTIDE SEQUENCE</scope>
    <source>
        <strain evidence="3">MPI-CAGE-CH-0235</strain>
    </source>
</reference>
<sequence>MRLQPWTTRLRRRNADRDAPSRRPTGQLPDEVTRRLYDSLSSLYPPLDSAKHQLRTVTLEPGDFDDPISCKLGVASFLDPPQYEALSYAWGEVKSSRSISINGVSCAVSENLESAVRHLRYQDKPRVLWIDALCINQGDIAERNSHVRLMGTIYTQATQVLAYLGPEYNNSGLAFDFFETMPEDIDRHWDPETYPELKAVYTLKHTIAVNDLFDRAWWQRLWTVQESVLCEKLLFICGPRQLQASQFFGVAKGYFTHLYTCCQDIWYEIFRSTAGQPGLGDVCTTLGKIADLRADSKQYCLGQIISKFMSRQCADPHDKLYGLLGFASEEEAALIVPDYSKPIPEIYGNAVFGLMQHTKSLDLLSMRLPVVPDASGRVYSDLPSWVPDWRQDSDTVFLHDSDDRLCALPHYNATKDSECNIRNPTPGRLVVRGKTMSRIAVLSTDDNHMDAPTLRQFFQGWRDLAGVSQEPQKQYATSTDTTLEDAFWQTLCCSLIPDRERPRQDSLLQRTTNTSPHKLWYDAWWEWCEKYNCEPAKLMDIQSVYTRAEINVMGGWISTSINKRRFFTSDGPGWMGLVPSDAAIGDEIVLLEGGRVPYVVRRIIADVDVQTKHYQFVGAAYVHGLMDGSEWTGEGLEDFVLI</sequence>
<dbReference type="PANTHER" id="PTHR24148">
    <property type="entry name" value="ANKYRIN REPEAT DOMAIN-CONTAINING PROTEIN 39 HOMOLOG-RELATED"/>
    <property type="match status" value="1"/>
</dbReference>
<feature type="domain" description="Heterokaryon incompatibility" evidence="2">
    <location>
        <begin position="83"/>
        <end position="226"/>
    </location>
</feature>
<keyword evidence="4" id="KW-1185">Reference proteome</keyword>
<organism evidence="3 4">
    <name type="scientific">Stachybotrys elegans</name>
    <dbReference type="NCBI Taxonomy" id="80388"/>
    <lineage>
        <taxon>Eukaryota</taxon>
        <taxon>Fungi</taxon>
        <taxon>Dikarya</taxon>
        <taxon>Ascomycota</taxon>
        <taxon>Pezizomycotina</taxon>
        <taxon>Sordariomycetes</taxon>
        <taxon>Hypocreomycetidae</taxon>
        <taxon>Hypocreales</taxon>
        <taxon>Stachybotryaceae</taxon>
        <taxon>Stachybotrys</taxon>
    </lineage>
</organism>
<dbReference type="Pfam" id="PF06985">
    <property type="entry name" value="HET"/>
    <property type="match status" value="1"/>
</dbReference>
<dbReference type="Pfam" id="PF26639">
    <property type="entry name" value="Het-6_barrel"/>
    <property type="match status" value="1"/>
</dbReference>
<name>A0A8K0SH65_9HYPO</name>
<dbReference type="AlphaFoldDB" id="A0A8K0SH65"/>
<dbReference type="InterPro" id="IPR010730">
    <property type="entry name" value="HET"/>
</dbReference>
<evidence type="ECO:0000256" key="1">
    <source>
        <dbReference type="SAM" id="MobiDB-lite"/>
    </source>
</evidence>
<dbReference type="InterPro" id="IPR052895">
    <property type="entry name" value="HetReg/Transcr_Mod"/>
</dbReference>
<accession>A0A8K0SH65</accession>
<gene>
    <name evidence="3" type="ORF">B0I35DRAFT_441660</name>
</gene>
<evidence type="ECO:0000313" key="3">
    <source>
        <dbReference type="EMBL" id="KAH7309168.1"/>
    </source>
</evidence>
<feature type="region of interest" description="Disordered" evidence="1">
    <location>
        <begin position="1"/>
        <end position="29"/>
    </location>
</feature>
<evidence type="ECO:0000259" key="2">
    <source>
        <dbReference type="Pfam" id="PF06985"/>
    </source>
</evidence>
<evidence type="ECO:0000313" key="4">
    <source>
        <dbReference type="Proteomes" id="UP000813444"/>
    </source>
</evidence>
<proteinExistence type="predicted"/>
<protein>
    <submittedName>
        <fullName evidence="3">Heterokaryon incompatibility protein-domain-containing protein</fullName>
    </submittedName>
</protein>
<dbReference type="EMBL" id="JAGPNK010000014">
    <property type="protein sequence ID" value="KAH7309168.1"/>
    <property type="molecule type" value="Genomic_DNA"/>
</dbReference>
<dbReference type="Proteomes" id="UP000813444">
    <property type="component" value="Unassembled WGS sequence"/>
</dbReference>
<dbReference type="OrthoDB" id="2157530at2759"/>
<comment type="caution">
    <text evidence="3">The sequence shown here is derived from an EMBL/GenBank/DDBJ whole genome shotgun (WGS) entry which is preliminary data.</text>
</comment>
<dbReference type="PANTHER" id="PTHR24148:SF73">
    <property type="entry name" value="HET DOMAIN PROTEIN (AFU_ORTHOLOGUE AFUA_8G01020)"/>
    <property type="match status" value="1"/>
</dbReference>